<protein>
    <recommendedName>
        <fullName evidence="3">FIP-RBD domain-containing protein</fullName>
    </recommendedName>
</protein>
<accession>A0A060Z5X4</accession>
<evidence type="ECO:0000256" key="2">
    <source>
        <dbReference type="SAM" id="MobiDB-lite"/>
    </source>
</evidence>
<dbReference type="STRING" id="8022.A0A060Z5X4"/>
<feature type="domain" description="FIP-RBD" evidence="3">
    <location>
        <begin position="105"/>
        <end position="128"/>
    </location>
</feature>
<dbReference type="InterPro" id="IPR037245">
    <property type="entry name" value="FIP-RBD_C_sf"/>
</dbReference>
<evidence type="ECO:0000313" key="5">
    <source>
        <dbReference type="Proteomes" id="UP000193380"/>
    </source>
</evidence>
<organism evidence="4 5">
    <name type="scientific">Oncorhynchus mykiss</name>
    <name type="common">Rainbow trout</name>
    <name type="synonym">Salmo gairdneri</name>
    <dbReference type="NCBI Taxonomy" id="8022"/>
    <lineage>
        <taxon>Eukaryota</taxon>
        <taxon>Metazoa</taxon>
        <taxon>Chordata</taxon>
        <taxon>Craniata</taxon>
        <taxon>Vertebrata</taxon>
        <taxon>Euteleostomi</taxon>
        <taxon>Actinopterygii</taxon>
        <taxon>Neopterygii</taxon>
        <taxon>Teleostei</taxon>
        <taxon>Protacanthopterygii</taxon>
        <taxon>Salmoniformes</taxon>
        <taxon>Salmonidae</taxon>
        <taxon>Salmoninae</taxon>
        <taxon>Oncorhynchus</taxon>
    </lineage>
</organism>
<sequence length="136" mass="14892">TQNRMKLMADNYEDDHLKTAPDQTNHKPSPDQMIPPLLSLSENRNKLKLYIAHLTDLCHDRDPSILSVLTPPPHLSPRQPTSLGGGATQDDFGAVGTGVGVESGELQEYANSVLQQIADYCPDILEQVVNALEESC</sequence>
<feature type="non-terminal residue" evidence="4">
    <location>
        <position position="1"/>
    </location>
</feature>
<reference evidence="4" key="1">
    <citation type="journal article" date="2014" name="Nat. Commun.">
        <title>The rainbow trout genome provides novel insights into evolution after whole-genome duplication in vertebrates.</title>
        <authorList>
            <person name="Berthelot C."/>
            <person name="Brunet F."/>
            <person name="Chalopin D."/>
            <person name="Juanchich A."/>
            <person name="Bernard M."/>
            <person name="Noel B."/>
            <person name="Bento P."/>
            <person name="Da Silva C."/>
            <person name="Labadie K."/>
            <person name="Alberti A."/>
            <person name="Aury J.M."/>
            <person name="Louis A."/>
            <person name="Dehais P."/>
            <person name="Bardou P."/>
            <person name="Montfort J."/>
            <person name="Klopp C."/>
            <person name="Cabau C."/>
            <person name="Gaspin C."/>
            <person name="Thorgaard G.H."/>
            <person name="Boussaha M."/>
            <person name="Quillet E."/>
            <person name="Guyomard R."/>
            <person name="Galiana D."/>
            <person name="Bobe J."/>
            <person name="Volff J.N."/>
            <person name="Genet C."/>
            <person name="Wincker P."/>
            <person name="Jaillon O."/>
            <person name="Roest Crollius H."/>
            <person name="Guiguen Y."/>
        </authorList>
    </citation>
    <scope>NUCLEOTIDE SEQUENCE [LARGE SCALE GENOMIC DNA]</scope>
</reference>
<evidence type="ECO:0000256" key="1">
    <source>
        <dbReference type="ARBA" id="ARBA00022448"/>
    </source>
</evidence>
<dbReference type="PaxDb" id="8022-A0A060Z5X4"/>
<evidence type="ECO:0000313" key="4">
    <source>
        <dbReference type="EMBL" id="CDQ99227.1"/>
    </source>
</evidence>
<dbReference type="SUPFAM" id="SSF144270">
    <property type="entry name" value="Eferin C-derminal domain-like"/>
    <property type="match status" value="1"/>
</dbReference>
<gene>
    <name evidence="4" type="ORF">GSONMT00002379001</name>
</gene>
<dbReference type="AlphaFoldDB" id="A0A060Z5X4"/>
<dbReference type="Proteomes" id="UP000193380">
    <property type="component" value="Unassembled WGS sequence"/>
</dbReference>
<dbReference type="Pfam" id="PF09457">
    <property type="entry name" value="RBD-FIP"/>
    <property type="match status" value="1"/>
</dbReference>
<feature type="region of interest" description="Disordered" evidence="2">
    <location>
        <begin position="1"/>
        <end position="36"/>
    </location>
</feature>
<reference evidence="4" key="2">
    <citation type="submission" date="2014-03" db="EMBL/GenBank/DDBJ databases">
        <authorList>
            <person name="Genoscope - CEA"/>
        </authorList>
    </citation>
    <scope>NUCLEOTIDE SEQUENCE</scope>
</reference>
<dbReference type="EMBL" id="FR944495">
    <property type="protein sequence ID" value="CDQ99227.1"/>
    <property type="molecule type" value="Genomic_DNA"/>
</dbReference>
<keyword evidence="1" id="KW-0813">Transport</keyword>
<evidence type="ECO:0000259" key="3">
    <source>
        <dbReference type="Pfam" id="PF09457"/>
    </source>
</evidence>
<name>A0A060Z5X4_ONCMY</name>
<feature type="region of interest" description="Disordered" evidence="2">
    <location>
        <begin position="68"/>
        <end position="98"/>
    </location>
</feature>
<dbReference type="InterPro" id="IPR019018">
    <property type="entry name" value="Rab-bd_FIP-RBD"/>
</dbReference>
<feature type="compositionally biased region" description="Basic and acidic residues" evidence="2">
    <location>
        <begin position="14"/>
        <end position="29"/>
    </location>
</feature>
<proteinExistence type="predicted"/>